<feature type="transmembrane region" description="Helical" evidence="8">
    <location>
        <begin position="390"/>
        <end position="411"/>
    </location>
</feature>
<keyword evidence="12" id="KW-1185">Reference proteome</keyword>
<evidence type="ECO:0000256" key="5">
    <source>
        <dbReference type="ARBA" id="ARBA00023136"/>
    </source>
</evidence>
<evidence type="ECO:0000256" key="9">
    <source>
        <dbReference type="SAM" id="SignalP"/>
    </source>
</evidence>
<comment type="subcellular location">
    <subcellularLocation>
        <location evidence="1">Cell membrane</location>
        <topology evidence="1">Multi-pass membrane protein</topology>
    </subcellularLocation>
    <subcellularLocation>
        <location evidence="6">Membrane</location>
        <topology evidence="6">Multi-pass membrane protein</topology>
    </subcellularLocation>
</comment>
<evidence type="ECO:0000256" key="8">
    <source>
        <dbReference type="SAM" id="Phobius"/>
    </source>
</evidence>
<feature type="coiled-coil region" evidence="7">
    <location>
        <begin position="63"/>
        <end position="90"/>
    </location>
</feature>
<evidence type="ECO:0000256" key="4">
    <source>
        <dbReference type="ARBA" id="ARBA00022989"/>
    </source>
</evidence>
<evidence type="ECO:0000256" key="3">
    <source>
        <dbReference type="ARBA" id="ARBA00022692"/>
    </source>
</evidence>
<dbReference type="Proteomes" id="UP001290861">
    <property type="component" value="Unassembled WGS sequence"/>
</dbReference>
<dbReference type="RefSeq" id="WP_322607952.1">
    <property type="nucleotide sequence ID" value="NZ_JARVCO010000007.1"/>
</dbReference>
<feature type="signal peptide" evidence="9">
    <location>
        <begin position="1"/>
        <end position="16"/>
    </location>
</feature>
<evidence type="ECO:0000313" key="11">
    <source>
        <dbReference type="EMBL" id="MDZ8118153.1"/>
    </source>
</evidence>
<feature type="transmembrane region" description="Helical" evidence="8">
    <location>
        <begin position="246"/>
        <end position="264"/>
    </location>
</feature>
<gene>
    <name evidence="11" type="ORF">P9H32_05875</name>
</gene>
<dbReference type="Pfam" id="PF01618">
    <property type="entry name" value="MotA_ExbB"/>
    <property type="match status" value="1"/>
</dbReference>
<reference evidence="11 12" key="1">
    <citation type="journal article" date="2024" name="Appl. Environ. Microbiol.">
        <title>Pontiella agarivorans sp. nov., a novel marine anaerobic bacterium capable of degrading macroalgal polysaccharides and fixing nitrogen.</title>
        <authorList>
            <person name="Liu N."/>
            <person name="Kivenson V."/>
            <person name="Peng X."/>
            <person name="Cui Z."/>
            <person name="Lankiewicz T.S."/>
            <person name="Gosselin K.M."/>
            <person name="English C.J."/>
            <person name="Blair E.M."/>
            <person name="O'Malley M.A."/>
            <person name="Valentine D.L."/>
        </authorList>
    </citation>
    <scope>NUCLEOTIDE SEQUENCE [LARGE SCALE GENOMIC DNA]</scope>
    <source>
        <strain evidence="11 12">NLcol2</strain>
    </source>
</reference>
<feature type="domain" description="MotA/TolQ/ExbB proton channel" evidence="10">
    <location>
        <begin position="303"/>
        <end position="423"/>
    </location>
</feature>
<keyword evidence="2" id="KW-1003">Cell membrane</keyword>
<evidence type="ECO:0000313" key="12">
    <source>
        <dbReference type="Proteomes" id="UP001290861"/>
    </source>
</evidence>
<keyword evidence="4 8" id="KW-1133">Transmembrane helix</keyword>
<comment type="caution">
    <text evidence="11">The sequence shown here is derived from an EMBL/GenBank/DDBJ whole genome shotgun (WGS) entry which is preliminary data.</text>
</comment>
<keyword evidence="3 8" id="KW-0812">Transmembrane</keyword>
<evidence type="ECO:0000259" key="10">
    <source>
        <dbReference type="Pfam" id="PF01618"/>
    </source>
</evidence>
<keyword evidence="6" id="KW-0813">Transport</keyword>
<organism evidence="11 12">
    <name type="scientific">Pontiella agarivorans</name>
    <dbReference type="NCBI Taxonomy" id="3038953"/>
    <lineage>
        <taxon>Bacteria</taxon>
        <taxon>Pseudomonadati</taxon>
        <taxon>Kiritimatiellota</taxon>
        <taxon>Kiritimatiellia</taxon>
        <taxon>Kiritimatiellales</taxon>
        <taxon>Pontiellaceae</taxon>
        <taxon>Pontiella</taxon>
    </lineage>
</organism>
<keyword evidence="5 8" id="KW-0472">Membrane</keyword>
<feature type="chain" id="PRO_5045765105" evidence="9">
    <location>
        <begin position="17"/>
        <end position="439"/>
    </location>
</feature>
<dbReference type="PANTHER" id="PTHR30625">
    <property type="entry name" value="PROTEIN TOLQ"/>
    <property type="match status" value="1"/>
</dbReference>
<keyword evidence="7" id="KW-0175">Coiled coil</keyword>
<dbReference type="InterPro" id="IPR002898">
    <property type="entry name" value="MotA_ExbB_proton_chnl"/>
</dbReference>
<evidence type="ECO:0000256" key="1">
    <source>
        <dbReference type="ARBA" id="ARBA00004651"/>
    </source>
</evidence>
<accession>A0ABU5MVL1</accession>
<proteinExistence type="inferred from homology"/>
<evidence type="ECO:0000256" key="6">
    <source>
        <dbReference type="RuleBase" id="RU004057"/>
    </source>
</evidence>
<evidence type="ECO:0000256" key="2">
    <source>
        <dbReference type="ARBA" id="ARBA00022475"/>
    </source>
</evidence>
<protein>
    <submittedName>
        <fullName evidence="11">MotA/TolQ/ExbB proton channel family protein</fullName>
    </submittedName>
</protein>
<comment type="similarity">
    <text evidence="6">Belongs to the exbB/tolQ family.</text>
</comment>
<dbReference type="EMBL" id="JARVCO010000007">
    <property type="protein sequence ID" value="MDZ8118153.1"/>
    <property type="molecule type" value="Genomic_DNA"/>
</dbReference>
<dbReference type="InterPro" id="IPR050790">
    <property type="entry name" value="ExbB/TolQ_transport"/>
</dbReference>
<sequence>MNLFIPLFSTALTVFAAAPADPELQAELNRLSELRKTIAAQKPTLAEETARIASDLSVKRREVEFIELDRSEFQQKLNTLTQRISELDNEFSYIDNLLFDYRKQFETQLPSAVAETRRTALLEADRNLTARLDLIEQAIRHFDETCSIFTFDGEALDAEGRAHEGRFLQAGPITWFISSDRKNGGLTVENRNLLPELVPGTDHLEELKKLLNGQTARPRFDPTEGSAIALDKTSDSWIGHIQKGGFWVYPILALALISTIAALGKWGQLACIRELSPDVIRNVLEALKAEDRLKAETALEKVKHPSKALLQRGIELSNRRPSDIEEGMYEKFLEAEPGLQRGLSFIAITSATAPLLGLLGTVTGMIYTFRLINVFGTGDAKSLASGISEALITTEMGLVVAIPALIMHALLSRRVQGIRTSMELTSLAFVNGLQKKERP</sequence>
<keyword evidence="6" id="KW-0653">Protein transport</keyword>
<dbReference type="PANTHER" id="PTHR30625:SF11">
    <property type="entry name" value="MOTA_TOLQ_EXBB PROTON CHANNEL DOMAIN-CONTAINING PROTEIN"/>
    <property type="match status" value="1"/>
</dbReference>
<keyword evidence="9" id="KW-0732">Signal</keyword>
<name>A0ABU5MVL1_9BACT</name>
<evidence type="ECO:0000256" key="7">
    <source>
        <dbReference type="SAM" id="Coils"/>
    </source>
</evidence>
<feature type="transmembrane region" description="Helical" evidence="8">
    <location>
        <begin position="345"/>
        <end position="370"/>
    </location>
</feature>